<proteinExistence type="predicted"/>
<organism evidence="1">
    <name type="scientific">bioreactor metagenome</name>
    <dbReference type="NCBI Taxonomy" id="1076179"/>
    <lineage>
        <taxon>unclassified sequences</taxon>
        <taxon>metagenomes</taxon>
        <taxon>ecological metagenomes</taxon>
    </lineage>
</organism>
<sequence length="75" mass="8086">MRNAGAPIIIRPAVSRTVGILNAEGPRAKFEEKLVAYLNVQTASALRSVGVDISPEFQHIILQRVVDGRNGVAAY</sequence>
<gene>
    <name evidence="1" type="ORF">SDC9_200328</name>
</gene>
<dbReference type="AlphaFoldDB" id="A0A645INM8"/>
<dbReference type="EMBL" id="VSSQ01118990">
    <property type="protein sequence ID" value="MPN52666.1"/>
    <property type="molecule type" value="Genomic_DNA"/>
</dbReference>
<accession>A0A645INM8</accession>
<reference evidence="1" key="1">
    <citation type="submission" date="2019-08" db="EMBL/GenBank/DDBJ databases">
        <authorList>
            <person name="Kucharzyk K."/>
            <person name="Murdoch R.W."/>
            <person name="Higgins S."/>
            <person name="Loffler F."/>
        </authorList>
    </citation>
    <scope>NUCLEOTIDE SEQUENCE</scope>
</reference>
<protein>
    <submittedName>
        <fullName evidence="1">Uncharacterized protein</fullName>
    </submittedName>
</protein>
<evidence type="ECO:0000313" key="1">
    <source>
        <dbReference type="EMBL" id="MPN52666.1"/>
    </source>
</evidence>
<name>A0A645INM8_9ZZZZ</name>
<comment type="caution">
    <text evidence="1">The sequence shown here is derived from an EMBL/GenBank/DDBJ whole genome shotgun (WGS) entry which is preliminary data.</text>
</comment>